<protein>
    <recommendedName>
        <fullName evidence="2">histidine kinase</fullName>
        <ecNumber evidence="2">2.7.13.3</ecNumber>
    </recommendedName>
</protein>
<evidence type="ECO:0000256" key="5">
    <source>
        <dbReference type="ARBA" id="ARBA00022741"/>
    </source>
</evidence>
<feature type="coiled-coil region" evidence="9">
    <location>
        <begin position="243"/>
        <end position="270"/>
    </location>
</feature>
<comment type="caution">
    <text evidence="12">The sequence shown here is derived from an EMBL/GenBank/DDBJ whole genome shotgun (WGS) entry which is preliminary data.</text>
</comment>
<dbReference type="Pfam" id="PF07730">
    <property type="entry name" value="HisKA_3"/>
    <property type="match status" value="1"/>
</dbReference>
<keyword evidence="10" id="KW-0472">Membrane</keyword>
<evidence type="ECO:0000256" key="2">
    <source>
        <dbReference type="ARBA" id="ARBA00012438"/>
    </source>
</evidence>
<dbReference type="AlphaFoldDB" id="A0A5D4GLP7"/>
<feature type="domain" description="Signal transduction histidine kinase subgroup 3 dimerisation and phosphoacceptor" evidence="11">
    <location>
        <begin position="273"/>
        <end position="331"/>
    </location>
</feature>
<keyword evidence="5" id="KW-0547">Nucleotide-binding</keyword>
<proteinExistence type="predicted"/>
<evidence type="ECO:0000256" key="3">
    <source>
        <dbReference type="ARBA" id="ARBA00022553"/>
    </source>
</evidence>
<dbReference type="GO" id="GO:0005524">
    <property type="term" value="F:ATP binding"/>
    <property type="evidence" value="ECO:0007669"/>
    <property type="project" value="UniProtKB-KW"/>
</dbReference>
<reference evidence="12 13" key="1">
    <citation type="submission" date="2019-08" db="EMBL/GenBank/DDBJ databases">
        <authorList>
            <person name="Seo Y.L."/>
        </authorList>
    </citation>
    <scope>NUCLEOTIDE SEQUENCE [LARGE SCALE GENOMIC DNA]</scope>
    <source>
        <strain evidence="12 13">MaA-C15</strain>
    </source>
</reference>
<dbReference type="InterPro" id="IPR050482">
    <property type="entry name" value="Sensor_HK_TwoCompSys"/>
</dbReference>
<keyword evidence="6 12" id="KW-0418">Kinase</keyword>
<evidence type="ECO:0000256" key="8">
    <source>
        <dbReference type="ARBA" id="ARBA00023012"/>
    </source>
</evidence>
<keyword evidence="4" id="KW-0808">Transferase</keyword>
<evidence type="ECO:0000256" key="7">
    <source>
        <dbReference type="ARBA" id="ARBA00022840"/>
    </source>
</evidence>
<evidence type="ECO:0000259" key="11">
    <source>
        <dbReference type="Pfam" id="PF07730"/>
    </source>
</evidence>
<evidence type="ECO:0000256" key="4">
    <source>
        <dbReference type="ARBA" id="ARBA00022679"/>
    </source>
</evidence>
<evidence type="ECO:0000313" key="12">
    <source>
        <dbReference type="EMBL" id="TYR29726.1"/>
    </source>
</evidence>
<reference evidence="12 13" key="2">
    <citation type="submission" date="2019-09" db="EMBL/GenBank/DDBJ databases">
        <title>Mesorhizobium sp. MaA-C15 isolated from Microcystis aeruginosa.</title>
        <authorList>
            <person name="Jeong S.E."/>
            <person name="Jin H.M."/>
            <person name="Jeon C.O."/>
        </authorList>
    </citation>
    <scope>NUCLEOTIDE SEQUENCE [LARGE SCALE GENOMIC DNA]</scope>
    <source>
        <strain evidence="12 13">MaA-C15</strain>
    </source>
</reference>
<keyword evidence="7" id="KW-0067">ATP-binding</keyword>
<dbReference type="InterPro" id="IPR036890">
    <property type="entry name" value="HATPase_C_sf"/>
</dbReference>
<keyword evidence="10" id="KW-0812">Transmembrane</keyword>
<gene>
    <name evidence="12" type="ORF">FY036_23080</name>
</gene>
<organism evidence="12 13">
    <name type="scientific">Neoaquamicrobium microcysteis</name>
    <dbReference type="NCBI Taxonomy" id="2682781"/>
    <lineage>
        <taxon>Bacteria</taxon>
        <taxon>Pseudomonadati</taxon>
        <taxon>Pseudomonadota</taxon>
        <taxon>Alphaproteobacteria</taxon>
        <taxon>Hyphomicrobiales</taxon>
        <taxon>Phyllobacteriaceae</taxon>
        <taxon>Neoaquamicrobium</taxon>
    </lineage>
</organism>
<evidence type="ECO:0000313" key="13">
    <source>
        <dbReference type="Proteomes" id="UP000323258"/>
    </source>
</evidence>
<dbReference type="GO" id="GO:0046983">
    <property type="term" value="F:protein dimerization activity"/>
    <property type="evidence" value="ECO:0007669"/>
    <property type="project" value="InterPro"/>
</dbReference>
<evidence type="ECO:0000256" key="10">
    <source>
        <dbReference type="SAM" id="Phobius"/>
    </source>
</evidence>
<dbReference type="EMBL" id="VSZS01000068">
    <property type="protein sequence ID" value="TYR29726.1"/>
    <property type="molecule type" value="Genomic_DNA"/>
</dbReference>
<dbReference type="OrthoDB" id="9778496at2"/>
<dbReference type="RefSeq" id="WP_148917034.1">
    <property type="nucleotide sequence ID" value="NZ_VSZS01000068.1"/>
</dbReference>
<keyword evidence="8" id="KW-0902">Two-component regulatory system</keyword>
<evidence type="ECO:0000256" key="1">
    <source>
        <dbReference type="ARBA" id="ARBA00000085"/>
    </source>
</evidence>
<feature type="transmembrane region" description="Helical" evidence="10">
    <location>
        <begin position="201"/>
        <end position="222"/>
    </location>
</feature>
<feature type="transmembrane region" description="Helical" evidence="10">
    <location>
        <begin position="26"/>
        <end position="46"/>
    </location>
</feature>
<dbReference type="GO" id="GO:0016020">
    <property type="term" value="C:membrane"/>
    <property type="evidence" value="ECO:0007669"/>
    <property type="project" value="InterPro"/>
</dbReference>
<keyword evidence="13" id="KW-1185">Reference proteome</keyword>
<dbReference type="CDD" id="cd16917">
    <property type="entry name" value="HATPase_UhpB-NarQ-NarX-like"/>
    <property type="match status" value="1"/>
</dbReference>
<accession>A0A5D4GLP7</accession>
<name>A0A5D4GLP7_9HYPH</name>
<evidence type="ECO:0000256" key="6">
    <source>
        <dbReference type="ARBA" id="ARBA00022777"/>
    </source>
</evidence>
<keyword evidence="9" id="KW-0175">Coiled coil</keyword>
<dbReference type="InterPro" id="IPR011712">
    <property type="entry name" value="Sig_transdc_His_kin_sub3_dim/P"/>
</dbReference>
<dbReference type="PANTHER" id="PTHR24421:SF10">
    <property type="entry name" value="NITRATE_NITRITE SENSOR PROTEIN NARQ"/>
    <property type="match status" value="1"/>
</dbReference>
<evidence type="ECO:0000256" key="9">
    <source>
        <dbReference type="SAM" id="Coils"/>
    </source>
</evidence>
<dbReference type="EC" id="2.7.13.3" evidence="2"/>
<keyword evidence="3" id="KW-0597">Phosphoprotein</keyword>
<sequence>MLHSSRLAWLRTVRDRFTALDLRAQFAIAGSIVAATAMLAIGNWVAARISVDLVEASAVASARYMDSFIAPLAQELAERDTLSIGPIRAIEEILESEALRGRVVSIKLWKPDGTLAYAQDLSQVGLRFEPGESLRAAFAGATVTELDRLEDAENARDARLGIPLLEIYSPIRAAWSGNVIAVAEFYENATTLAAEVNRARLQGWAVTGLATLAIGLALFGVVHRGERIITQQRKALAQRFADMKALAEQNNRLRRRAEDASRRVVEINEANLRRVSADLHDGPAQLVGFASMRLAAVRSGRTSRSGEALTEVAEALSKAMDEIREISRGLVLPELTHLDLGGTVERAIDSHEMRSHSTVGRDLHLQQIDAAPALKICAYRFVQEGLNNAWRHAGGGDQRVAGGLRDGRLYLSIRNPVPQPADPAREPAQGMGLPGLRERVESLGGTLRFEIDGSEALLAMDIELRKDAASG</sequence>
<keyword evidence="10" id="KW-1133">Transmembrane helix</keyword>
<dbReference type="GO" id="GO:0000155">
    <property type="term" value="F:phosphorelay sensor kinase activity"/>
    <property type="evidence" value="ECO:0007669"/>
    <property type="project" value="InterPro"/>
</dbReference>
<dbReference type="PANTHER" id="PTHR24421">
    <property type="entry name" value="NITRATE/NITRITE SENSOR PROTEIN NARX-RELATED"/>
    <property type="match status" value="1"/>
</dbReference>
<comment type="catalytic activity">
    <reaction evidence="1">
        <text>ATP + protein L-histidine = ADP + protein N-phospho-L-histidine.</text>
        <dbReference type="EC" id="2.7.13.3"/>
    </reaction>
</comment>
<dbReference type="Proteomes" id="UP000323258">
    <property type="component" value="Unassembled WGS sequence"/>
</dbReference>
<dbReference type="Gene3D" id="3.30.565.10">
    <property type="entry name" value="Histidine kinase-like ATPase, C-terminal domain"/>
    <property type="match status" value="1"/>
</dbReference>
<dbReference type="SUPFAM" id="SSF55874">
    <property type="entry name" value="ATPase domain of HSP90 chaperone/DNA topoisomerase II/histidine kinase"/>
    <property type="match status" value="1"/>
</dbReference>